<reference evidence="17" key="1">
    <citation type="submission" date="2016-03" db="EMBL/GenBank/DDBJ databases">
        <title>Culture-independent genomics supports pathogen discovery for uncultivable bacteria within the genus Chlamydia.</title>
        <authorList>
            <person name="Taylor-Brown A."/>
            <person name="Bachmann N.L."/>
            <person name="Borel N."/>
            <person name="Polkinghorne A."/>
        </authorList>
    </citation>
    <scope>NUCLEOTIDE SEQUENCE [LARGE SCALE GENOMIC DNA]</scope>
    <source>
        <strain evidence="17">2742-308</strain>
    </source>
</reference>
<comment type="catalytic activity">
    <reaction evidence="11">
        <text>L-aspartate 4-semialdehyde + pyruvate = (2S,4S)-4-hydroxy-2,3,4,5-tetrahydrodipicolinate + H2O + H(+)</text>
        <dbReference type="Rhea" id="RHEA:34171"/>
        <dbReference type="ChEBI" id="CHEBI:15361"/>
        <dbReference type="ChEBI" id="CHEBI:15377"/>
        <dbReference type="ChEBI" id="CHEBI:15378"/>
        <dbReference type="ChEBI" id="CHEBI:67139"/>
        <dbReference type="ChEBI" id="CHEBI:537519"/>
        <dbReference type="EC" id="4.3.3.7"/>
    </reaction>
</comment>
<keyword evidence="9 13" id="KW-0456">Lyase</keyword>
<feature type="binding site" evidence="15">
    <location>
        <position position="42"/>
    </location>
    <ligand>
        <name>pyruvate</name>
        <dbReference type="ChEBI" id="CHEBI:15361"/>
    </ligand>
</feature>
<evidence type="ECO:0000256" key="7">
    <source>
        <dbReference type="ARBA" id="ARBA00022915"/>
    </source>
</evidence>
<keyword evidence="17" id="KW-1185">Reference proteome</keyword>
<dbReference type="PANTHER" id="PTHR12128">
    <property type="entry name" value="DIHYDRODIPICOLINATE SYNTHASE"/>
    <property type="match status" value="1"/>
</dbReference>
<dbReference type="OrthoDB" id="9782828at2"/>
<feature type="active site" description="Schiff-base intermediate with substrate" evidence="14">
    <location>
        <position position="157"/>
    </location>
</feature>
<comment type="similarity">
    <text evidence="3 13">Belongs to the DapA family.</text>
</comment>
<dbReference type="PRINTS" id="PR00146">
    <property type="entry name" value="DHPICSNTHASE"/>
</dbReference>
<dbReference type="InterPro" id="IPR020625">
    <property type="entry name" value="Schiff_base-form_aldolases_AS"/>
</dbReference>
<dbReference type="GO" id="GO:0009089">
    <property type="term" value="P:lysine biosynthetic process via diaminopimelate"/>
    <property type="evidence" value="ECO:0007669"/>
    <property type="project" value="UniProtKB-UniRule"/>
</dbReference>
<name>A0A1A9HXM5_9CHLA</name>
<gene>
    <name evidence="16" type="ORF">Cs308_0672</name>
</gene>
<dbReference type="SMART" id="SM01130">
    <property type="entry name" value="DHDPS"/>
    <property type="match status" value="1"/>
</dbReference>
<dbReference type="AlphaFoldDB" id="A0A1A9HXM5"/>
<dbReference type="UniPathway" id="UPA00034">
    <property type="reaction ID" value="UER00017"/>
</dbReference>
<evidence type="ECO:0000256" key="11">
    <source>
        <dbReference type="ARBA" id="ARBA00047836"/>
    </source>
</evidence>
<comment type="pathway">
    <text evidence="2">Amino-acid biosynthesis; L-lysine biosynthesis via DAP pathway; (S)-tetrahydrodipicolinate from L-aspartate: step 3/4.</text>
</comment>
<dbReference type="PANTHER" id="PTHR12128:SF66">
    <property type="entry name" value="4-HYDROXY-2-OXOGLUTARATE ALDOLASE, MITOCHONDRIAL"/>
    <property type="match status" value="1"/>
</dbReference>
<dbReference type="PATRIC" id="fig|1806891.3.peg.663"/>
<dbReference type="EMBL" id="CP014639">
    <property type="protein sequence ID" value="ANH78842.1"/>
    <property type="molecule type" value="Genomic_DNA"/>
</dbReference>
<evidence type="ECO:0000256" key="13">
    <source>
        <dbReference type="PIRNR" id="PIRNR001365"/>
    </source>
</evidence>
<evidence type="ECO:0000256" key="2">
    <source>
        <dbReference type="ARBA" id="ARBA00005120"/>
    </source>
</evidence>
<evidence type="ECO:0000256" key="1">
    <source>
        <dbReference type="ARBA" id="ARBA00003294"/>
    </source>
</evidence>
<evidence type="ECO:0000256" key="14">
    <source>
        <dbReference type="PIRSR" id="PIRSR001365-1"/>
    </source>
</evidence>
<evidence type="ECO:0000313" key="16">
    <source>
        <dbReference type="EMBL" id="ANH78842.1"/>
    </source>
</evidence>
<dbReference type="InterPro" id="IPR002220">
    <property type="entry name" value="DapA-like"/>
</dbReference>
<evidence type="ECO:0000313" key="17">
    <source>
        <dbReference type="Proteomes" id="UP000078162"/>
    </source>
</evidence>
<organism evidence="16 17">
    <name type="scientific">Candidatus Chlamydia sanziniae</name>
    <dbReference type="NCBI Taxonomy" id="1806891"/>
    <lineage>
        <taxon>Bacteria</taxon>
        <taxon>Pseudomonadati</taxon>
        <taxon>Chlamydiota</taxon>
        <taxon>Chlamydiia</taxon>
        <taxon>Chlamydiales</taxon>
        <taxon>Chlamydiaceae</taxon>
        <taxon>Chlamydia/Chlamydophila group</taxon>
        <taxon>Chlamydia</taxon>
    </lineage>
</organism>
<dbReference type="PIRSF" id="PIRSF001365">
    <property type="entry name" value="DHDPS"/>
    <property type="match status" value="1"/>
</dbReference>
<keyword evidence="6" id="KW-0028">Amino-acid biosynthesis</keyword>
<dbReference type="GO" id="GO:0005829">
    <property type="term" value="C:cytosol"/>
    <property type="evidence" value="ECO:0007669"/>
    <property type="project" value="TreeGrafter"/>
</dbReference>
<dbReference type="NCBIfam" id="TIGR00674">
    <property type="entry name" value="dapA"/>
    <property type="match status" value="1"/>
</dbReference>
<comment type="function">
    <text evidence="1">Catalyzes the condensation of (S)-aspartate-beta-semialdehyde [(S)-ASA] and pyruvate to 4-hydroxy-tetrahydrodipicolinate (HTPA).</text>
</comment>
<evidence type="ECO:0000256" key="10">
    <source>
        <dbReference type="ARBA" id="ARBA00023270"/>
    </source>
</evidence>
<dbReference type="EC" id="4.3.3.7" evidence="4 12"/>
<accession>A0A1A9HXM5</accession>
<dbReference type="Pfam" id="PF00701">
    <property type="entry name" value="DHDPS"/>
    <property type="match status" value="1"/>
</dbReference>
<keyword evidence="7" id="KW-0220">Diaminopimelate biosynthesis</keyword>
<feature type="binding site" evidence="15">
    <location>
        <position position="198"/>
    </location>
    <ligand>
        <name>pyruvate</name>
        <dbReference type="ChEBI" id="CHEBI:15361"/>
    </ligand>
</feature>
<proteinExistence type="inferred from homology"/>
<dbReference type="KEGG" id="csaz:Cs308_0672"/>
<feature type="active site" description="Proton donor/acceptor" evidence="14">
    <location>
        <position position="129"/>
    </location>
</feature>
<evidence type="ECO:0000256" key="3">
    <source>
        <dbReference type="ARBA" id="ARBA00007592"/>
    </source>
</evidence>
<evidence type="ECO:0000256" key="6">
    <source>
        <dbReference type="ARBA" id="ARBA00022605"/>
    </source>
</evidence>
<evidence type="ECO:0000256" key="5">
    <source>
        <dbReference type="ARBA" id="ARBA00022490"/>
    </source>
</evidence>
<keyword evidence="5" id="KW-0963">Cytoplasm</keyword>
<dbReference type="STRING" id="1806891.Cs308_0672"/>
<evidence type="ECO:0000256" key="15">
    <source>
        <dbReference type="PIRSR" id="PIRSR001365-2"/>
    </source>
</evidence>
<evidence type="ECO:0000256" key="9">
    <source>
        <dbReference type="ARBA" id="ARBA00023239"/>
    </source>
</evidence>
<dbReference type="Proteomes" id="UP000078162">
    <property type="component" value="Chromosome"/>
</dbReference>
<dbReference type="RefSeq" id="WP_066482508.1">
    <property type="nucleotide sequence ID" value="NZ_CP014639.1"/>
</dbReference>
<dbReference type="InterPro" id="IPR005263">
    <property type="entry name" value="DapA"/>
</dbReference>
<protein>
    <recommendedName>
        <fullName evidence="4 12">4-hydroxy-tetrahydrodipicolinate synthase</fullName>
        <ecNumber evidence="4 12">4.3.3.7</ecNumber>
    </recommendedName>
</protein>
<dbReference type="SUPFAM" id="SSF51569">
    <property type="entry name" value="Aldolase"/>
    <property type="match status" value="1"/>
</dbReference>
<evidence type="ECO:0000256" key="4">
    <source>
        <dbReference type="ARBA" id="ARBA00012086"/>
    </source>
</evidence>
<dbReference type="InterPro" id="IPR013785">
    <property type="entry name" value="Aldolase_TIM"/>
</dbReference>
<evidence type="ECO:0000256" key="12">
    <source>
        <dbReference type="NCBIfam" id="TIGR00674"/>
    </source>
</evidence>
<keyword evidence="10" id="KW-0704">Schiff base</keyword>
<dbReference type="Gene3D" id="3.20.20.70">
    <property type="entry name" value="Aldolase class I"/>
    <property type="match status" value="1"/>
</dbReference>
<sequence length="289" mass="32806">MRLLTACVTPFLLDCSIDFLSLEQLLRFQNGIADGILLLGTTGEILSLTLEEKQEIVSFACNLQLDLPIFVGVPGILLNQALQWIDFCNHLPISGFLMTSPIYARPGIRGQTLWFQTLLNAAVHPVILYNIPLRAAAPLYVETVQALAHHPQFYAIKDSGDSIERFQHYRESASHIRLYCGNDQLWPKMAACGAYGMISATANIWPKQTRDYINHPSSVEYDTLWQEMYRWLYRTTNPIAVKVVLNYKKHIATSMLRLPLSVEDFDQAGSLPLMVDKMNNCWPQPYLSK</sequence>
<dbReference type="PROSITE" id="PS00666">
    <property type="entry name" value="DHDPS_2"/>
    <property type="match status" value="1"/>
</dbReference>
<dbReference type="GO" id="GO:0008840">
    <property type="term" value="F:4-hydroxy-tetrahydrodipicolinate synthase activity"/>
    <property type="evidence" value="ECO:0007669"/>
    <property type="project" value="UniProtKB-UniRule"/>
</dbReference>
<keyword evidence="8" id="KW-0457">Lysine biosynthesis</keyword>
<evidence type="ECO:0000256" key="8">
    <source>
        <dbReference type="ARBA" id="ARBA00023154"/>
    </source>
</evidence>
<dbReference type="GO" id="GO:0019877">
    <property type="term" value="P:diaminopimelate biosynthetic process"/>
    <property type="evidence" value="ECO:0007669"/>
    <property type="project" value="UniProtKB-KW"/>
</dbReference>